<dbReference type="InterPro" id="IPR020449">
    <property type="entry name" value="Tscrpt_reg_AraC-type_HTH"/>
</dbReference>
<dbReference type="InterPro" id="IPR009057">
    <property type="entry name" value="Homeodomain-like_sf"/>
</dbReference>
<gene>
    <name evidence="5" type="ORF">KKP3000_000953</name>
</gene>
<dbReference type="PROSITE" id="PS00041">
    <property type="entry name" value="HTH_ARAC_FAMILY_1"/>
    <property type="match status" value="1"/>
</dbReference>
<dbReference type="Gene3D" id="1.10.10.60">
    <property type="entry name" value="Homeodomain-like"/>
    <property type="match status" value="2"/>
</dbReference>
<accession>A0ABV5AIQ4</accession>
<evidence type="ECO:0000313" key="6">
    <source>
        <dbReference type="Proteomes" id="UP001579974"/>
    </source>
</evidence>
<keyword evidence="3" id="KW-0804">Transcription</keyword>
<dbReference type="InterPro" id="IPR018060">
    <property type="entry name" value="HTH_AraC"/>
</dbReference>
<dbReference type="SMART" id="SM00342">
    <property type="entry name" value="HTH_ARAC"/>
    <property type="match status" value="1"/>
</dbReference>
<organism evidence="5 6">
    <name type="scientific">Alicyclobacillus fastidiosus</name>
    <dbReference type="NCBI Taxonomy" id="392011"/>
    <lineage>
        <taxon>Bacteria</taxon>
        <taxon>Bacillati</taxon>
        <taxon>Bacillota</taxon>
        <taxon>Bacilli</taxon>
        <taxon>Bacillales</taxon>
        <taxon>Alicyclobacillaceae</taxon>
        <taxon>Alicyclobacillus</taxon>
    </lineage>
</organism>
<evidence type="ECO:0000313" key="5">
    <source>
        <dbReference type="EMBL" id="MFB5192158.1"/>
    </source>
</evidence>
<dbReference type="Proteomes" id="UP001579974">
    <property type="component" value="Unassembled WGS sequence"/>
</dbReference>
<comment type="caution">
    <text evidence="5">The sequence shown here is derived from an EMBL/GenBank/DDBJ whole genome shotgun (WGS) entry which is preliminary data.</text>
</comment>
<sequence>MNKHAYLSFLAPPFPYFVEGNLTQYNIGDLHPNRRNLEYFDIIMVKEGTLFLGEENHTWSLTPGEVLILEPNKHHYPVHACEEQTSFYWLHFHTKNEWREQTQSLEIESETNVPRLHFYSDYYTIHLPKWQTFPDSEELFSKMEFLLRSTTRPRSLSFWETQQNFMEILQFIEQRNAYHDSGIRLAELVEIYIKQNFRETITNQTLSKHFHVHENYLARSMKKVFQCTPLQYLTKYRLNQARRLLLKTDSPLTQISDESGFTDYKYFSSCFRKEVGLSPSQFRKRYRHIED</sequence>
<evidence type="ECO:0000256" key="2">
    <source>
        <dbReference type="ARBA" id="ARBA00023125"/>
    </source>
</evidence>
<dbReference type="PANTHER" id="PTHR43280:SF2">
    <property type="entry name" value="HTH-TYPE TRANSCRIPTIONAL REGULATOR EXSA"/>
    <property type="match status" value="1"/>
</dbReference>
<evidence type="ECO:0000256" key="3">
    <source>
        <dbReference type="ARBA" id="ARBA00023163"/>
    </source>
</evidence>
<dbReference type="InterPro" id="IPR018062">
    <property type="entry name" value="HTH_AraC-typ_CS"/>
</dbReference>
<dbReference type="PRINTS" id="PR00032">
    <property type="entry name" value="HTHARAC"/>
</dbReference>
<dbReference type="RefSeq" id="WP_275472789.1">
    <property type="nucleotide sequence ID" value="NZ_CP162940.1"/>
</dbReference>
<dbReference type="SUPFAM" id="SSF51215">
    <property type="entry name" value="Regulatory protein AraC"/>
    <property type="match status" value="1"/>
</dbReference>
<dbReference type="PROSITE" id="PS01124">
    <property type="entry name" value="HTH_ARAC_FAMILY_2"/>
    <property type="match status" value="1"/>
</dbReference>
<reference evidence="5 6" key="1">
    <citation type="journal article" date="2024" name="Int. J. Mol. Sci.">
        <title>Exploration of Alicyclobacillus spp. Genome in Search of Antibiotic Resistance.</title>
        <authorList>
            <person name="Bucka-Kolendo J."/>
            <person name="Kiousi D.E."/>
            <person name="Dekowska A."/>
            <person name="Mikolajczuk-Szczyrba A."/>
            <person name="Karadedos D.M."/>
            <person name="Michael P."/>
            <person name="Galanis A."/>
            <person name="Sokolowska B."/>
        </authorList>
    </citation>
    <scope>NUCLEOTIDE SEQUENCE [LARGE SCALE GENOMIC DNA]</scope>
    <source>
        <strain evidence="5 6">KKP 3000</strain>
    </source>
</reference>
<evidence type="ECO:0000256" key="1">
    <source>
        <dbReference type="ARBA" id="ARBA00023015"/>
    </source>
</evidence>
<dbReference type="Pfam" id="PF12833">
    <property type="entry name" value="HTH_18"/>
    <property type="match status" value="1"/>
</dbReference>
<keyword evidence="6" id="KW-1185">Reference proteome</keyword>
<keyword evidence="2" id="KW-0238">DNA-binding</keyword>
<keyword evidence="1" id="KW-0805">Transcription regulation</keyword>
<feature type="domain" description="HTH araC/xylS-type" evidence="4">
    <location>
        <begin position="187"/>
        <end position="285"/>
    </location>
</feature>
<dbReference type="SUPFAM" id="SSF46689">
    <property type="entry name" value="Homeodomain-like"/>
    <property type="match status" value="1"/>
</dbReference>
<protein>
    <submittedName>
        <fullName evidence="5">AraC family transcriptional regulator</fullName>
    </submittedName>
</protein>
<dbReference type="Gene3D" id="2.60.120.280">
    <property type="entry name" value="Regulatory protein AraC"/>
    <property type="match status" value="1"/>
</dbReference>
<name>A0ABV5AIQ4_9BACL</name>
<dbReference type="PANTHER" id="PTHR43280">
    <property type="entry name" value="ARAC-FAMILY TRANSCRIPTIONAL REGULATOR"/>
    <property type="match status" value="1"/>
</dbReference>
<dbReference type="InterPro" id="IPR037923">
    <property type="entry name" value="HTH-like"/>
</dbReference>
<evidence type="ECO:0000259" key="4">
    <source>
        <dbReference type="PROSITE" id="PS01124"/>
    </source>
</evidence>
<proteinExistence type="predicted"/>
<dbReference type="EMBL" id="JBDXSU010000017">
    <property type="protein sequence ID" value="MFB5192158.1"/>
    <property type="molecule type" value="Genomic_DNA"/>
</dbReference>